<feature type="transmembrane region" description="Helical" evidence="8">
    <location>
        <begin position="90"/>
        <end position="109"/>
    </location>
</feature>
<keyword evidence="6 8" id="KW-1133">Transmembrane helix</keyword>
<keyword evidence="3" id="KW-0813">Transport</keyword>
<evidence type="ECO:0000256" key="3">
    <source>
        <dbReference type="ARBA" id="ARBA00022448"/>
    </source>
</evidence>
<name>A0A370UDC9_9GAMM</name>
<keyword evidence="4" id="KW-1003">Cell membrane</keyword>
<gene>
    <name evidence="9" type="ORF">DN730_01200</name>
</gene>
<sequence length="435" mass="45509">MTNLQNSSYDTVLTGWRMLLAGAQMLFVAFGSLVLVPLITGLDPSVALFTAGLGTLIFQLTTKRSIPVFLGSSFAFIAPIIFAVETWGQAATMGALFCAGLVYVLLSVLVAMRGPDFLHRLLPPVVTGPIIMVIGLGLAPVAVNMAIGKTGDGSAVLFTQAEALMLSMPALLTTLLVATFAKGVFRLVPIISGVAVGYIVAEFMGLVDRSAVVNSDWVSVPGFVMPEFQIAAILFMLPVAIAPAIEHVGDVLAIGSVTGKDYVQKPGLHRTLLGDGLATSAASLFGGPPNTTYSEVTGAVMLTRAFNPVVMTWAAIFAICLAFIAKFGASLQTIPAPVMGGIMILLFGSIAGVGMNILIKARIDLSAQRNLVIVAVTLVFGVGGMIIGVNDFQLQGVSLCGIVAIALNLILPQPKVVEDRRKEQGLVDDVTQRGH</sequence>
<feature type="transmembrane region" description="Helical" evidence="8">
    <location>
        <begin position="227"/>
        <end position="245"/>
    </location>
</feature>
<proteinExistence type="inferred from homology"/>
<dbReference type="AlphaFoldDB" id="A0A370UDC9"/>
<evidence type="ECO:0000256" key="6">
    <source>
        <dbReference type="ARBA" id="ARBA00022989"/>
    </source>
</evidence>
<feature type="transmembrane region" description="Helical" evidence="8">
    <location>
        <begin position="371"/>
        <end position="388"/>
    </location>
</feature>
<organism evidence="9 10">
    <name type="scientific">Marinomonas piezotolerans</name>
    <dbReference type="NCBI Taxonomy" id="2213058"/>
    <lineage>
        <taxon>Bacteria</taxon>
        <taxon>Pseudomonadati</taxon>
        <taxon>Pseudomonadota</taxon>
        <taxon>Gammaproteobacteria</taxon>
        <taxon>Oceanospirillales</taxon>
        <taxon>Oceanospirillaceae</taxon>
        <taxon>Marinomonas</taxon>
    </lineage>
</organism>
<dbReference type="GO" id="GO:0042907">
    <property type="term" value="F:xanthine transmembrane transporter activity"/>
    <property type="evidence" value="ECO:0007669"/>
    <property type="project" value="TreeGrafter"/>
</dbReference>
<evidence type="ECO:0000256" key="7">
    <source>
        <dbReference type="ARBA" id="ARBA00023136"/>
    </source>
</evidence>
<feature type="transmembrane region" description="Helical" evidence="8">
    <location>
        <begin position="20"/>
        <end position="39"/>
    </location>
</feature>
<evidence type="ECO:0000256" key="8">
    <source>
        <dbReference type="SAM" id="Phobius"/>
    </source>
</evidence>
<dbReference type="GO" id="GO:0005886">
    <property type="term" value="C:plasma membrane"/>
    <property type="evidence" value="ECO:0007669"/>
    <property type="project" value="UniProtKB-SubCell"/>
</dbReference>
<dbReference type="RefSeq" id="WP_115466284.1">
    <property type="nucleotide sequence ID" value="NZ_QKRA01000001.1"/>
</dbReference>
<feature type="transmembrane region" description="Helical" evidence="8">
    <location>
        <begin position="334"/>
        <end position="359"/>
    </location>
</feature>
<dbReference type="InterPro" id="IPR006043">
    <property type="entry name" value="NCS2"/>
</dbReference>
<feature type="transmembrane region" description="Helical" evidence="8">
    <location>
        <begin position="163"/>
        <end position="180"/>
    </location>
</feature>
<feature type="transmembrane region" description="Helical" evidence="8">
    <location>
        <begin position="121"/>
        <end position="143"/>
    </location>
</feature>
<evidence type="ECO:0000256" key="5">
    <source>
        <dbReference type="ARBA" id="ARBA00022692"/>
    </source>
</evidence>
<feature type="transmembrane region" description="Helical" evidence="8">
    <location>
        <begin position="309"/>
        <end position="328"/>
    </location>
</feature>
<feature type="transmembrane region" description="Helical" evidence="8">
    <location>
        <begin position="45"/>
        <end position="61"/>
    </location>
</feature>
<dbReference type="PANTHER" id="PTHR42810">
    <property type="entry name" value="PURINE PERMEASE C1399.01C-RELATED"/>
    <property type="match status" value="1"/>
</dbReference>
<dbReference type="OrthoDB" id="9779092at2"/>
<comment type="subcellular location">
    <subcellularLocation>
        <location evidence="1">Cell membrane</location>
        <topology evidence="1">Multi-pass membrane protein</topology>
    </subcellularLocation>
</comment>
<reference evidence="9 10" key="1">
    <citation type="submission" date="2018-06" db="EMBL/GenBank/DDBJ databases">
        <title>Marinomonas sp. YLB-05 draft genome sequence.</title>
        <authorList>
            <person name="Yu L."/>
            <person name="Tang X."/>
        </authorList>
    </citation>
    <scope>NUCLEOTIDE SEQUENCE [LARGE SCALE GENOMIC DNA]</scope>
    <source>
        <strain evidence="9 10">YLB-05</strain>
    </source>
</reference>
<dbReference type="Proteomes" id="UP000254326">
    <property type="component" value="Unassembled WGS sequence"/>
</dbReference>
<feature type="transmembrane region" description="Helical" evidence="8">
    <location>
        <begin position="394"/>
        <end position="411"/>
    </location>
</feature>
<evidence type="ECO:0000256" key="1">
    <source>
        <dbReference type="ARBA" id="ARBA00004651"/>
    </source>
</evidence>
<dbReference type="EMBL" id="QKRA01000001">
    <property type="protein sequence ID" value="RDL45695.1"/>
    <property type="molecule type" value="Genomic_DNA"/>
</dbReference>
<evidence type="ECO:0000256" key="4">
    <source>
        <dbReference type="ARBA" id="ARBA00022475"/>
    </source>
</evidence>
<feature type="transmembrane region" description="Helical" evidence="8">
    <location>
        <begin position="187"/>
        <end position="207"/>
    </location>
</feature>
<feature type="transmembrane region" description="Helical" evidence="8">
    <location>
        <begin position="68"/>
        <end position="84"/>
    </location>
</feature>
<dbReference type="PROSITE" id="PS01116">
    <property type="entry name" value="XANTH_URACIL_PERMASE"/>
    <property type="match status" value="1"/>
</dbReference>
<protein>
    <submittedName>
        <fullName evidence="9">Uracil permease</fullName>
    </submittedName>
</protein>
<evidence type="ECO:0000313" key="10">
    <source>
        <dbReference type="Proteomes" id="UP000254326"/>
    </source>
</evidence>
<dbReference type="NCBIfam" id="TIGR00801">
    <property type="entry name" value="ncs2"/>
    <property type="match status" value="1"/>
</dbReference>
<evidence type="ECO:0000313" key="9">
    <source>
        <dbReference type="EMBL" id="RDL45695.1"/>
    </source>
</evidence>
<comment type="caution">
    <text evidence="9">The sequence shown here is derived from an EMBL/GenBank/DDBJ whole genome shotgun (WGS) entry which is preliminary data.</text>
</comment>
<accession>A0A370UDC9</accession>
<evidence type="ECO:0000256" key="2">
    <source>
        <dbReference type="ARBA" id="ARBA00008821"/>
    </source>
</evidence>
<keyword evidence="10" id="KW-1185">Reference proteome</keyword>
<dbReference type="Pfam" id="PF00860">
    <property type="entry name" value="Xan_ur_permease"/>
    <property type="match status" value="1"/>
</dbReference>
<dbReference type="PANTHER" id="PTHR42810:SF4">
    <property type="entry name" value="URIC ACID TRANSPORTER UACT"/>
    <property type="match status" value="1"/>
</dbReference>
<keyword evidence="7 8" id="KW-0472">Membrane</keyword>
<keyword evidence="5 8" id="KW-0812">Transmembrane</keyword>
<comment type="similarity">
    <text evidence="2">Belongs to the nucleobase:cation symporter-2 (NCS2) (TC 2.A.40) family.</text>
</comment>
<dbReference type="InterPro" id="IPR006042">
    <property type="entry name" value="Xan_ur_permease"/>
</dbReference>